<dbReference type="Pfam" id="PF00239">
    <property type="entry name" value="Resolvase"/>
    <property type="match status" value="1"/>
</dbReference>
<dbReference type="GO" id="GO:0000150">
    <property type="term" value="F:DNA strand exchange activity"/>
    <property type="evidence" value="ECO:0007669"/>
    <property type="project" value="InterPro"/>
</dbReference>
<organism evidence="8 9">
    <name type="scientific">Porcincola intestinalis</name>
    <dbReference type="NCBI Taxonomy" id="2606632"/>
    <lineage>
        <taxon>Bacteria</taxon>
        <taxon>Bacillati</taxon>
        <taxon>Bacillota</taxon>
        <taxon>Clostridia</taxon>
        <taxon>Lachnospirales</taxon>
        <taxon>Lachnospiraceae</taxon>
        <taxon>Porcincola</taxon>
    </lineage>
</organism>
<dbReference type="PANTHER" id="PTHR30461">
    <property type="entry name" value="DNA-INVERTASE FROM LAMBDOID PROPHAGE"/>
    <property type="match status" value="1"/>
</dbReference>
<comment type="caution">
    <text evidence="8">The sequence shown here is derived from an EMBL/GenBank/DDBJ whole genome shotgun (WGS) entry which is preliminary data.</text>
</comment>
<evidence type="ECO:0000256" key="4">
    <source>
        <dbReference type="ARBA" id="ARBA00023172"/>
    </source>
</evidence>
<keyword evidence="2" id="KW-0229">DNA integration</keyword>
<evidence type="ECO:0000259" key="7">
    <source>
        <dbReference type="PROSITE" id="PS51736"/>
    </source>
</evidence>
<feature type="domain" description="Resolvase/invertase-type recombinase catalytic" evidence="7">
    <location>
        <begin position="1"/>
        <end position="146"/>
    </location>
</feature>
<reference evidence="8 9" key="1">
    <citation type="submission" date="2019-08" db="EMBL/GenBank/DDBJ databases">
        <title>In-depth cultivation of the pig gut microbiome towards novel bacterial diversity and tailored functional studies.</title>
        <authorList>
            <person name="Wylensek D."/>
            <person name="Hitch T.C.A."/>
            <person name="Clavel T."/>
        </authorList>
    </citation>
    <scope>NUCLEOTIDE SEQUENCE [LARGE SCALE GENOMIC DNA]</scope>
    <source>
        <strain evidence="8 9">Oil+RF-744-WCA-WT-11</strain>
    </source>
</reference>
<evidence type="ECO:0000313" key="9">
    <source>
        <dbReference type="Proteomes" id="UP000481852"/>
    </source>
</evidence>
<dbReference type="Gene3D" id="3.40.50.1390">
    <property type="entry name" value="Resolvase, N-terminal catalytic domain"/>
    <property type="match status" value="1"/>
</dbReference>
<dbReference type="InterPro" id="IPR006118">
    <property type="entry name" value="Recombinase_CS"/>
</dbReference>
<keyword evidence="3" id="KW-0238">DNA-binding</keyword>
<keyword evidence="9" id="KW-1185">Reference proteome</keyword>
<keyword evidence="4" id="KW-0233">DNA recombination</keyword>
<proteinExistence type="inferred from homology"/>
<dbReference type="SMART" id="SM00857">
    <property type="entry name" value="Resolvase"/>
    <property type="match status" value="1"/>
</dbReference>
<dbReference type="EMBL" id="VULZ01000018">
    <property type="protein sequence ID" value="MSS15951.1"/>
    <property type="molecule type" value="Genomic_DNA"/>
</dbReference>
<dbReference type="InterPro" id="IPR006119">
    <property type="entry name" value="Resolv_N"/>
</dbReference>
<dbReference type="GO" id="GO:0003677">
    <property type="term" value="F:DNA binding"/>
    <property type="evidence" value="ECO:0007669"/>
    <property type="project" value="UniProtKB-KW"/>
</dbReference>
<dbReference type="InterPro" id="IPR036162">
    <property type="entry name" value="Resolvase-like_N_sf"/>
</dbReference>
<protein>
    <submittedName>
        <fullName evidence="8">Recombinase family protein</fullName>
    </submittedName>
</protein>
<dbReference type="PROSITE" id="PS00397">
    <property type="entry name" value="RECOMBINASES_1"/>
    <property type="match status" value="1"/>
</dbReference>
<sequence>MRYGYVRVSSKDQNIDRQMEAMRQADVPLKNIIIDKQSGKDFNRDGYQQLLEKLKPNDELFLKSIDRLGRDYDEIIEQWRVLTRNKAVDVVVLDFPLLDTRNPVHGLTGKFMADLALQILSYAAQLERENIHQRQREGIREAQKKGVRFGRPTMPLPENYEEVREMWRKGDISLRQGARLLGTTHATFSKWLRETS</sequence>
<dbReference type="PANTHER" id="PTHR30461:SF26">
    <property type="entry name" value="RESOLVASE HOMOLOG YNEB"/>
    <property type="match status" value="1"/>
</dbReference>
<evidence type="ECO:0000256" key="3">
    <source>
        <dbReference type="ARBA" id="ARBA00023125"/>
    </source>
</evidence>
<accession>A0A6L5X6K0</accession>
<evidence type="ECO:0000313" key="8">
    <source>
        <dbReference type="EMBL" id="MSS15951.1"/>
    </source>
</evidence>
<gene>
    <name evidence="8" type="ORF">FYJ35_13110</name>
</gene>
<dbReference type="InterPro" id="IPR050639">
    <property type="entry name" value="SSR_resolvase"/>
</dbReference>
<dbReference type="SUPFAM" id="SSF53041">
    <property type="entry name" value="Resolvase-like"/>
    <property type="match status" value="1"/>
</dbReference>
<dbReference type="GO" id="GO:0015074">
    <property type="term" value="P:DNA integration"/>
    <property type="evidence" value="ECO:0007669"/>
    <property type="project" value="UniProtKB-KW"/>
</dbReference>
<name>A0A6L5X6K0_9FIRM</name>
<evidence type="ECO:0000256" key="2">
    <source>
        <dbReference type="ARBA" id="ARBA00022908"/>
    </source>
</evidence>
<dbReference type="PROSITE" id="PS51736">
    <property type="entry name" value="RECOMBINASES_3"/>
    <property type="match status" value="1"/>
</dbReference>
<comment type="similarity">
    <text evidence="1">Belongs to the site-specific recombinase resolvase family.</text>
</comment>
<dbReference type="AlphaFoldDB" id="A0A6L5X6K0"/>
<dbReference type="Proteomes" id="UP000481852">
    <property type="component" value="Unassembled WGS sequence"/>
</dbReference>
<feature type="active site" description="O-(5'-phospho-DNA)-serine intermediate" evidence="5 6">
    <location>
        <position position="9"/>
    </location>
</feature>
<dbReference type="RefSeq" id="WP_154527322.1">
    <property type="nucleotide sequence ID" value="NZ_VULZ01000018.1"/>
</dbReference>
<evidence type="ECO:0000256" key="6">
    <source>
        <dbReference type="PROSITE-ProRule" id="PRU10137"/>
    </source>
</evidence>
<dbReference type="CDD" id="cd03768">
    <property type="entry name" value="SR_ResInv"/>
    <property type="match status" value="1"/>
</dbReference>
<evidence type="ECO:0000256" key="1">
    <source>
        <dbReference type="ARBA" id="ARBA00009913"/>
    </source>
</evidence>
<evidence type="ECO:0000256" key="5">
    <source>
        <dbReference type="PIRSR" id="PIRSR606118-50"/>
    </source>
</evidence>